<evidence type="ECO:0000313" key="2">
    <source>
        <dbReference type="Proteomes" id="UP000282636"/>
    </source>
</evidence>
<dbReference type="EMBL" id="RBTL01000198">
    <property type="protein sequence ID" value="RMT65871.1"/>
    <property type="molecule type" value="Genomic_DNA"/>
</dbReference>
<sequence length="135" mass="15681">MEQKLHLSLVPSRKPPCCLDGSIKPPFYETASASTTEGNNAPKIGAINSFCKSKFANPHHLTGKANSNHALRWFRFHCSPPPAILEKITTLLSHTERPRQVLRWFRFRYTLDPYVHKFIFEFFNEFRKKAFMNSL</sequence>
<proteinExistence type="predicted"/>
<gene>
    <name evidence="1" type="ORF">ALP44_200080</name>
</gene>
<accession>A0A3M5N0E4</accession>
<comment type="caution">
    <text evidence="1">The sequence shown here is derived from an EMBL/GenBank/DDBJ whole genome shotgun (WGS) entry which is preliminary data.</text>
</comment>
<evidence type="ECO:0000313" key="1">
    <source>
        <dbReference type="EMBL" id="RMT65871.1"/>
    </source>
</evidence>
<reference evidence="1 2" key="1">
    <citation type="submission" date="2018-08" db="EMBL/GenBank/DDBJ databases">
        <title>Recombination of ecologically and evolutionarily significant loci maintains genetic cohesion in the Pseudomonas syringae species complex.</title>
        <authorList>
            <person name="Dillon M."/>
            <person name="Thakur S."/>
            <person name="Almeida R.N.D."/>
            <person name="Weir B.S."/>
            <person name="Guttman D.S."/>
        </authorList>
    </citation>
    <scope>NUCLEOTIDE SEQUENCE [LARGE SCALE GENOMIC DNA]</scope>
    <source>
        <strain evidence="1 2">ICMP 3934</strain>
    </source>
</reference>
<dbReference type="Proteomes" id="UP000282636">
    <property type="component" value="Unassembled WGS sequence"/>
</dbReference>
<organism evidence="1 2">
    <name type="scientific">Pseudomonas syringae pv. theae</name>
    <dbReference type="NCBI Taxonomy" id="103985"/>
    <lineage>
        <taxon>Bacteria</taxon>
        <taxon>Pseudomonadati</taxon>
        <taxon>Pseudomonadota</taxon>
        <taxon>Gammaproteobacteria</taxon>
        <taxon>Pseudomonadales</taxon>
        <taxon>Pseudomonadaceae</taxon>
        <taxon>Pseudomonas</taxon>
        <taxon>Pseudomonas syringae</taxon>
    </lineage>
</organism>
<name>A0A3M5N0E4_PSESX</name>
<dbReference type="AlphaFoldDB" id="A0A3M5N0E4"/>
<protein>
    <submittedName>
        <fullName evidence="1">Uncharacterized protein</fullName>
    </submittedName>
</protein>